<evidence type="ECO:0008006" key="4">
    <source>
        <dbReference type="Google" id="ProtNLM"/>
    </source>
</evidence>
<dbReference type="InterPro" id="IPR050694">
    <property type="entry name" value="LRRC14/PRAME"/>
</dbReference>
<dbReference type="CTD" id="20248211"/>
<protein>
    <recommendedName>
        <fullName evidence="4">Leucine-rich repeat-containing protein 14</fullName>
    </recommendedName>
</protein>
<dbReference type="OMA" id="VTECELM"/>
<dbReference type="SUPFAM" id="SSF52047">
    <property type="entry name" value="RNI-like"/>
    <property type="match status" value="1"/>
</dbReference>
<dbReference type="OrthoDB" id="6479713at2759"/>
<dbReference type="PANTHER" id="PTHR14224:SF37">
    <property type="entry name" value="LEUCINE-RICH REPEAT-CONTAINING PROTEIN 14"/>
    <property type="match status" value="1"/>
</dbReference>
<keyword evidence="3" id="KW-1185">Reference proteome</keyword>
<gene>
    <name evidence="2" type="ORF">LOTGIDRAFT_230103</name>
</gene>
<dbReference type="GeneID" id="20248211"/>
<reference evidence="2 3" key="1">
    <citation type="journal article" date="2013" name="Nature">
        <title>Insights into bilaterian evolution from three spiralian genomes.</title>
        <authorList>
            <person name="Simakov O."/>
            <person name="Marletaz F."/>
            <person name="Cho S.J."/>
            <person name="Edsinger-Gonzales E."/>
            <person name="Havlak P."/>
            <person name="Hellsten U."/>
            <person name="Kuo D.H."/>
            <person name="Larsson T."/>
            <person name="Lv J."/>
            <person name="Arendt D."/>
            <person name="Savage R."/>
            <person name="Osoegawa K."/>
            <person name="de Jong P."/>
            <person name="Grimwood J."/>
            <person name="Chapman J.A."/>
            <person name="Shapiro H."/>
            <person name="Aerts A."/>
            <person name="Otillar R.P."/>
            <person name="Terry A.Y."/>
            <person name="Boore J.L."/>
            <person name="Grigoriev I.V."/>
            <person name="Lindberg D.R."/>
            <person name="Seaver E.C."/>
            <person name="Weisblat D.A."/>
            <person name="Putnam N.H."/>
            <person name="Rokhsar D.S."/>
        </authorList>
    </citation>
    <scope>NUCLEOTIDE SEQUENCE [LARGE SCALE GENOMIC DNA]</scope>
</reference>
<dbReference type="EMBL" id="KB199905">
    <property type="protein sequence ID" value="ESP03776.1"/>
    <property type="molecule type" value="Genomic_DNA"/>
</dbReference>
<dbReference type="Proteomes" id="UP000030746">
    <property type="component" value="Unassembled WGS sequence"/>
</dbReference>
<evidence type="ECO:0000313" key="3">
    <source>
        <dbReference type="Proteomes" id="UP000030746"/>
    </source>
</evidence>
<accession>V4B809</accession>
<sequence>MEARTAVVWVDNYSGSIYPVDFESEPTPACQKNKTPQMKSLVDTCCNYIVRDSSMTLEAIETVPKDLCIPLMKEALLTNKDRAMEVLLTHWPMESFSLKSLAPNLFTSLMLLYNDSYLSEVVRQGMRYTTTLVHRFIQGLKKGHPNKLKYLDLTGYPTAEVVLFYLSTHCLLAHNETRRKSLVEKFNEAASIAYDVVDDRNVLEPVDSSFPDNCKLIVKLDAFVTSESTFAELCKALKVSTFPASKVQLCIQRLGAIQLGAPAINLILRQMNTKYVTALQLHYNSLTCDDFVTLIPSLKNLSNLTSIDLACNNMNFSTNVTSSMHIAECLGSLPKLVRLDLSNNRVKCLLRQLLCQVTQPLQYLRLASCALRLNDVTYLSLSHHAHGLQELCLGSNGLNGMTDELRKLFKAVKSTLKILDIEDCSMLDQDLFLVQSYIADIDKLLFVNLAENILSVDALKSFVEVIAKNISVQCVRLSYPRECYLETRFNDDSLKVLLVNDLQNIVNKSCKTHPRTKPIQIILVESSDVEMMDLEF</sequence>
<dbReference type="AlphaFoldDB" id="V4B809"/>
<dbReference type="STRING" id="225164.V4B809"/>
<keyword evidence="1" id="KW-0677">Repeat</keyword>
<name>V4B809_LOTGI</name>
<dbReference type="PANTHER" id="PTHR14224">
    <property type="entry name" value="SIMILAR TO PREFERENTIALLY EXPRESSED ANTIGEN IN MELANOMA-LIKE 3"/>
    <property type="match status" value="1"/>
</dbReference>
<evidence type="ECO:0000313" key="2">
    <source>
        <dbReference type="EMBL" id="ESP03776.1"/>
    </source>
</evidence>
<evidence type="ECO:0000256" key="1">
    <source>
        <dbReference type="ARBA" id="ARBA00022737"/>
    </source>
</evidence>
<dbReference type="HOGENOM" id="CLU_039635_0_2_1"/>
<dbReference type="InterPro" id="IPR032675">
    <property type="entry name" value="LRR_dom_sf"/>
</dbReference>
<organism evidence="2 3">
    <name type="scientific">Lottia gigantea</name>
    <name type="common">Giant owl limpet</name>
    <dbReference type="NCBI Taxonomy" id="225164"/>
    <lineage>
        <taxon>Eukaryota</taxon>
        <taxon>Metazoa</taxon>
        <taxon>Spiralia</taxon>
        <taxon>Lophotrochozoa</taxon>
        <taxon>Mollusca</taxon>
        <taxon>Gastropoda</taxon>
        <taxon>Patellogastropoda</taxon>
        <taxon>Lottioidea</taxon>
        <taxon>Lottiidae</taxon>
        <taxon>Lottia</taxon>
    </lineage>
</organism>
<dbReference type="RefSeq" id="XP_009045258.1">
    <property type="nucleotide sequence ID" value="XM_009047010.1"/>
</dbReference>
<dbReference type="KEGG" id="lgi:LOTGIDRAFT_230103"/>
<proteinExistence type="predicted"/>
<dbReference type="Gene3D" id="3.80.10.10">
    <property type="entry name" value="Ribonuclease Inhibitor"/>
    <property type="match status" value="1"/>
</dbReference>
<dbReference type="GO" id="GO:0005737">
    <property type="term" value="C:cytoplasm"/>
    <property type="evidence" value="ECO:0007669"/>
    <property type="project" value="TreeGrafter"/>
</dbReference>